<dbReference type="Proteomes" id="UP000588068">
    <property type="component" value="Unassembled WGS sequence"/>
</dbReference>
<dbReference type="RefSeq" id="WP_184335362.1">
    <property type="nucleotide sequence ID" value="NZ_JACHHZ010000006.1"/>
</dbReference>
<organism evidence="2 3">
    <name type="scientific">Povalibacter uvarum</name>
    <dbReference type="NCBI Taxonomy" id="732238"/>
    <lineage>
        <taxon>Bacteria</taxon>
        <taxon>Pseudomonadati</taxon>
        <taxon>Pseudomonadota</taxon>
        <taxon>Gammaproteobacteria</taxon>
        <taxon>Steroidobacterales</taxon>
        <taxon>Steroidobacteraceae</taxon>
        <taxon>Povalibacter</taxon>
    </lineage>
</organism>
<name>A0A841HRJ6_9GAMM</name>
<keyword evidence="3" id="KW-1185">Reference proteome</keyword>
<gene>
    <name evidence="2" type="ORF">HNQ60_004872</name>
</gene>
<evidence type="ECO:0000313" key="3">
    <source>
        <dbReference type="Proteomes" id="UP000588068"/>
    </source>
</evidence>
<dbReference type="EMBL" id="JACHHZ010000006">
    <property type="protein sequence ID" value="MBB6095981.1"/>
    <property type="molecule type" value="Genomic_DNA"/>
</dbReference>
<dbReference type="Pfam" id="PF04214">
    <property type="entry name" value="DUF411"/>
    <property type="match status" value="1"/>
</dbReference>
<protein>
    <recommendedName>
        <fullName evidence="4">DUF411 domain-containing protein</fullName>
    </recommendedName>
</protein>
<feature type="signal peptide" evidence="1">
    <location>
        <begin position="1"/>
        <end position="19"/>
    </location>
</feature>
<proteinExistence type="predicted"/>
<evidence type="ECO:0008006" key="4">
    <source>
        <dbReference type="Google" id="ProtNLM"/>
    </source>
</evidence>
<dbReference type="AlphaFoldDB" id="A0A841HRJ6"/>
<comment type="caution">
    <text evidence="2">The sequence shown here is derived from an EMBL/GenBank/DDBJ whole genome shotgun (WGS) entry which is preliminary data.</text>
</comment>
<evidence type="ECO:0000256" key="1">
    <source>
        <dbReference type="SAM" id="SignalP"/>
    </source>
</evidence>
<reference evidence="2 3" key="1">
    <citation type="submission" date="2020-08" db="EMBL/GenBank/DDBJ databases">
        <title>Genomic Encyclopedia of Type Strains, Phase IV (KMG-IV): sequencing the most valuable type-strain genomes for metagenomic binning, comparative biology and taxonomic classification.</title>
        <authorList>
            <person name="Goeker M."/>
        </authorList>
    </citation>
    <scope>NUCLEOTIDE SEQUENCE [LARGE SCALE GENOMIC DNA]</scope>
    <source>
        <strain evidence="2 3">DSM 26723</strain>
    </source>
</reference>
<keyword evidence="1" id="KW-0732">Signal</keyword>
<accession>A0A841HRJ6</accession>
<sequence>MNRRNLLLLLGSAPLWARAAGKQTIVVHKTPTCGCCGVWVTHLETSGFATQVHDMADVTPVKTRLGVPPRLASCHTAEIEGYFVEGHVPAADIRRMLSEKPAARGIAVPGMPAGSPGMEVPSGQVDPYDVLLVGKDGSTSVFASHGK</sequence>
<dbReference type="InterPro" id="IPR007332">
    <property type="entry name" value="DUF411"/>
</dbReference>
<evidence type="ECO:0000313" key="2">
    <source>
        <dbReference type="EMBL" id="MBB6095981.1"/>
    </source>
</evidence>
<feature type="chain" id="PRO_5033059259" description="DUF411 domain-containing protein" evidence="1">
    <location>
        <begin position="20"/>
        <end position="147"/>
    </location>
</feature>